<evidence type="ECO:0000259" key="1">
    <source>
        <dbReference type="Pfam" id="PF00117"/>
    </source>
</evidence>
<sequence length="220" mass="23610">MSIAVLSHVREPSVTVLRDRAAAVGRELTVYAAYRGDFPDPGEHEAWVVLGGPQSVDADRAALQPEIDVLTAAIEHDVPMLAICLGAQLLAVATGGRAFAGLHGLESGLVEVCSTTAQPPSGRYYSFHSDSMEPPPGAELLAKSDRYLQAWRHRTALAVQFHPELDAAGFAALLDGEEEKLRRFGVDVPALREEAAIPQCLPTAGERLIDTWLAGLPARR</sequence>
<keyword evidence="2" id="KW-0315">Glutamine amidotransferase</keyword>
<dbReference type="InterPro" id="IPR017926">
    <property type="entry name" value="GATASE"/>
</dbReference>
<dbReference type="CDD" id="cd01741">
    <property type="entry name" value="GATase1_1"/>
    <property type="match status" value="1"/>
</dbReference>
<dbReference type="AlphaFoldDB" id="A0A285EG12"/>
<evidence type="ECO:0000313" key="2">
    <source>
        <dbReference type="EMBL" id="SNX97144.1"/>
    </source>
</evidence>
<dbReference type="SUPFAM" id="SSF52317">
    <property type="entry name" value="Class I glutamine amidotransferase-like"/>
    <property type="match status" value="1"/>
</dbReference>
<dbReference type="Proteomes" id="UP000219514">
    <property type="component" value="Unassembled WGS sequence"/>
</dbReference>
<dbReference type="GO" id="GO:0016740">
    <property type="term" value="F:transferase activity"/>
    <property type="evidence" value="ECO:0007669"/>
    <property type="project" value="UniProtKB-KW"/>
</dbReference>
<dbReference type="EMBL" id="OBDO01000006">
    <property type="protein sequence ID" value="SNX97144.1"/>
    <property type="molecule type" value="Genomic_DNA"/>
</dbReference>
<evidence type="ECO:0000313" key="3">
    <source>
        <dbReference type="Proteomes" id="UP000219514"/>
    </source>
</evidence>
<dbReference type="OrthoDB" id="5196541at2"/>
<dbReference type="PANTHER" id="PTHR42695">
    <property type="entry name" value="GLUTAMINE AMIDOTRANSFERASE YLR126C-RELATED"/>
    <property type="match status" value="1"/>
</dbReference>
<keyword evidence="2" id="KW-0808">Transferase</keyword>
<dbReference type="Pfam" id="PF00117">
    <property type="entry name" value="GATase"/>
    <property type="match status" value="1"/>
</dbReference>
<dbReference type="PROSITE" id="PS51273">
    <property type="entry name" value="GATASE_TYPE_1"/>
    <property type="match status" value="1"/>
</dbReference>
<organism evidence="2 3">
    <name type="scientific">Geodermatophilus sabuli</name>
    <dbReference type="NCBI Taxonomy" id="1564158"/>
    <lineage>
        <taxon>Bacteria</taxon>
        <taxon>Bacillati</taxon>
        <taxon>Actinomycetota</taxon>
        <taxon>Actinomycetes</taxon>
        <taxon>Geodermatophilales</taxon>
        <taxon>Geodermatophilaceae</taxon>
        <taxon>Geodermatophilus</taxon>
    </lineage>
</organism>
<dbReference type="PANTHER" id="PTHR42695:SF5">
    <property type="entry name" value="GLUTAMINE AMIDOTRANSFERASE YLR126C-RELATED"/>
    <property type="match status" value="1"/>
</dbReference>
<reference evidence="2 3" key="1">
    <citation type="submission" date="2017-09" db="EMBL/GenBank/DDBJ databases">
        <authorList>
            <person name="Ehlers B."/>
            <person name="Leendertz F.H."/>
        </authorList>
    </citation>
    <scope>NUCLEOTIDE SEQUENCE [LARGE SCALE GENOMIC DNA]</scope>
    <source>
        <strain evidence="2 3">DSM 46844</strain>
    </source>
</reference>
<keyword evidence="3" id="KW-1185">Reference proteome</keyword>
<name>A0A285EG12_9ACTN</name>
<accession>A0A285EG12</accession>
<proteinExistence type="predicted"/>
<dbReference type="RefSeq" id="WP_097207137.1">
    <property type="nucleotide sequence ID" value="NZ_JACHXB010000002.1"/>
</dbReference>
<feature type="domain" description="Glutamine amidotransferase" evidence="1">
    <location>
        <begin position="43"/>
        <end position="165"/>
    </location>
</feature>
<protein>
    <submittedName>
        <fullName evidence="2">GMP synthase - Glutamine amidotransferase</fullName>
    </submittedName>
</protein>
<dbReference type="InterPro" id="IPR044992">
    <property type="entry name" value="ChyE-like"/>
</dbReference>
<dbReference type="Gene3D" id="3.40.50.880">
    <property type="match status" value="1"/>
</dbReference>
<dbReference type="GO" id="GO:0005829">
    <property type="term" value="C:cytosol"/>
    <property type="evidence" value="ECO:0007669"/>
    <property type="project" value="TreeGrafter"/>
</dbReference>
<gene>
    <name evidence="2" type="ORF">SAMN06893097_10694</name>
</gene>
<dbReference type="InterPro" id="IPR029062">
    <property type="entry name" value="Class_I_gatase-like"/>
</dbReference>